<evidence type="ECO:0000256" key="7">
    <source>
        <dbReference type="SAM" id="MobiDB-lite"/>
    </source>
</evidence>
<feature type="transmembrane region" description="Helical" evidence="8">
    <location>
        <begin position="359"/>
        <end position="382"/>
    </location>
</feature>
<dbReference type="Proteomes" id="UP000006764">
    <property type="component" value="Chromosome"/>
</dbReference>
<gene>
    <name evidence="9" type="ORF">S7S_16630</name>
</gene>
<feature type="region of interest" description="Disordered" evidence="7">
    <location>
        <begin position="474"/>
        <end position="497"/>
    </location>
</feature>
<dbReference type="STRING" id="391936.S7S_16630"/>
<name>A0A0B4XTA0_9GAMM</name>
<evidence type="ECO:0000256" key="4">
    <source>
        <dbReference type="ARBA" id="ARBA00022989"/>
    </source>
</evidence>
<feature type="transmembrane region" description="Helical" evidence="8">
    <location>
        <begin position="45"/>
        <end position="69"/>
    </location>
</feature>
<evidence type="ECO:0000313" key="9">
    <source>
        <dbReference type="EMBL" id="AJD49738.1"/>
    </source>
</evidence>
<dbReference type="PROSITE" id="PS00610">
    <property type="entry name" value="NA_NEUROTRAN_SYMP_1"/>
    <property type="match status" value="1"/>
</dbReference>
<keyword evidence="6" id="KW-0769">Symport</keyword>
<keyword evidence="3 6" id="KW-0812">Transmembrane</keyword>
<dbReference type="Pfam" id="PF00209">
    <property type="entry name" value="SNF"/>
    <property type="match status" value="2"/>
</dbReference>
<keyword evidence="2 6" id="KW-0813">Transport</keyword>
<dbReference type="SUPFAM" id="SSF161070">
    <property type="entry name" value="SNF-like"/>
    <property type="match status" value="1"/>
</dbReference>
<reference evidence="9 10" key="1">
    <citation type="journal article" date="2012" name="J. Bacteriol.">
        <title>Genome sequence of an alkane-degrading bacterium, Alcanivorax pacificus type strain W11-5, isolated from deep sea sediment.</title>
        <authorList>
            <person name="Lai Q."/>
            <person name="Shao Z."/>
        </authorList>
    </citation>
    <scope>NUCLEOTIDE SEQUENCE [LARGE SCALE GENOMIC DNA]</scope>
    <source>
        <strain evidence="9 10">W11-5</strain>
    </source>
</reference>
<feature type="transmembrane region" description="Helical" evidence="8">
    <location>
        <begin position="316"/>
        <end position="338"/>
    </location>
</feature>
<feature type="transmembrane region" description="Helical" evidence="8">
    <location>
        <begin position="90"/>
        <end position="115"/>
    </location>
</feature>
<evidence type="ECO:0000256" key="6">
    <source>
        <dbReference type="RuleBase" id="RU003732"/>
    </source>
</evidence>
<proteinExistence type="inferred from homology"/>
<sequence length="497" mass="52891">MANENKPIHGIWGSRWVFILAAAGSAVGLGNIWKFPYMTGANGGAAFVMMYLLCIVAVGVPIMVAEVMLGRRGGMSPVNSMFKLARDNGVNSRWAGVGALGALSGFLLLSFYTVIGGWTLFYVWEMVSGALVHASAVEVQGAFEGMMANPWLVLGGHTAFMAMTMFVVGFGVIRGIERAVRILMPLLFALLAVLFGYALTSDGFADAFRYMFAFDIAKISGASVLAAVGHSFFTLSIGLGAIMAYGAYMPREVVTRSGQRKPVSIGSTVLAVAALDTLVALVAGMIIFPIVFANGLAPGEGPGLLFVTLPLAFAEMPLGMLFGTLFFVLVVCAAWTSSISIAEPPVAWLVEKGFSRPKAAILVGLLAWTLGIGSALSFNVLADYTLFGKTFFGLMDFLTINIMLPVGGLLIAIFAGWIMKETQARKELAMKSFGLYMVWRAMVRVFAPLALILVFAFSLWQALAPADEAVPAEPVVEEAPATPQAQNEVPLTTEAPQ</sequence>
<dbReference type="PANTHER" id="PTHR42948">
    <property type="entry name" value="TRANSPORTER"/>
    <property type="match status" value="1"/>
</dbReference>
<dbReference type="AlphaFoldDB" id="A0A0B4XTA0"/>
<evidence type="ECO:0000256" key="8">
    <source>
        <dbReference type="SAM" id="Phobius"/>
    </source>
</evidence>
<comment type="subcellular location">
    <subcellularLocation>
        <location evidence="1">Membrane</location>
        <topology evidence="1">Multi-pass membrane protein</topology>
    </subcellularLocation>
</comment>
<dbReference type="HOGENOM" id="CLU_006855_3_4_6"/>
<keyword evidence="5 8" id="KW-0472">Membrane</keyword>
<keyword evidence="4 8" id="KW-1133">Transmembrane helix</keyword>
<organism evidence="9 10">
    <name type="scientific">Isoalcanivorax pacificus W11-5</name>
    <dbReference type="NCBI Taxonomy" id="391936"/>
    <lineage>
        <taxon>Bacteria</taxon>
        <taxon>Pseudomonadati</taxon>
        <taxon>Pseudomonadota</taxon>
        <taxon>Gammaproteobacteria</taxon>
        <taxon>Oceanospirillales</taxon>
        <taxon>Alcanivoracaceae</taxon>
        <taxon>Isoalcanivorax</taxon>
    </lineage>
</organism>
<evidence type="ECO:0000256" key="1">
    <source>
        <dbReference type="ARBA" id="ARBA00004141"/>
    </source>
</evidence>
<evidence type="ECO:0000256" key="2">
    <source>
        <dbReference type="ARBA" id="ARBA00022448"/>
    </source>
</evidence>
<evidence type="ECO:0000313" key="10">
    <source>
        <dbReference type="Proteomes" id="UP000006764"/>
    </source>
</evidence>
<feature type="transmembrane region" description="Helical" evidence="8">
    <location>
        <begin position="269"/>
        <end position="296"/>
    </location>
</feature>
<dbReference type="OrthoDB" id="9762833at2"/>
<feature type="compositionally biased region" description="Polar residues" evidence="7">
    <location>
        <begin position="483"/>
        <end position="497"/>
    </location>
</feature>
<keyword evidence="10" id="KW-1185">Reference proteome</keyword>
<dbReference type="PANTHER" id="PTHR42948:SF1">
    <property type="entry name" value="TRANSPORTER"/>
    <property type="match status" value="1"/>
</dbReference>
<evidence type="ECO:0000256" key="5">
    <source>
        <dbReference type="ARBA" id="ARBA00023136"/>
    </source>
</evidence>
<accession>A0A0B4XTA0</accession>
<dbReference type="InterPro" id="IPR037272">
    <property type="entry name" value="SNS_sf"/>
</dbReference>
<dbReference type="PRINTS" id="PR00176">
    <property type="entry name" value="NANEUSMPORT"/>
</dbReference>
<feature type="transmembrane region" description="Helical" evidence="8">
    <location>
        <begin position="402"/>
        <end position="420"/>
    </location>
</feature>
<dbReference type="KEGG" id="apac:S7S_16630"/>
<feature type="transmembrane region" description="Helical" evidence="8">
    <location>
        <begin position="219"/>
        <end position="248"/>
    </location>
</feature>
<comment type="similarity">
    <text evidence="6">Belongs to the sodium:neurotransmitter symporter (SNF) (TC 2.A.22) family.</text>
</comment>
<dbReference type="NCBIfam" id="NF037979">
    <property type="entry name" value="Na_transp"/>
    <property type="match status" value="1"/>
</dbReference>
<feature type="transmembrane region" description="Helical" evidence="8">
    <location>
        <begin position="441"/>
        <end position="463"/>
    </location>
</feature>
<feature type="transmembrane region" description="Helical" evidence="8">
    <location>
        <begin position="180"/>
        <end position="199"/>
    </location>
</feature>
<dbReference type="PROSITE" id="PS50267">
    <property type="entry name" value="NA_NEUROTRAN_SYMP_3"/>
    <property type="match status" value="1"/>
</dbReference>
<dbReference type="EMBL" id="CP004387">
    <property type="protein sequence ID" value="AJD49738.1"/>
    <property type="molecule type" value="Genomic_DNA"/>
</dbReference>
<feature type="transmembrane region" description="Helical" evidence="8">
    <location>
        <begin position="151"/>
        <end position="173"/>
    </location>
</feature>
<dbReference type="GO" id="GO:0015293">
    <property type="term" value="F:symporter activity"/>
    <property type="evidence" value="ECO:0007669"/>
    <property type="project" value="UniProtKB-KW"/>
</dbReference>
<feature type="transmembrane region" description="Helical" evidence="8">
    <location>
        <begin position="12"/>
        <end position="33"/>
    </location>
</feature>
<dbReference type="InterPro" id="IPR000175">
    <property type="entry name" value="Na/ntran_symport"/>
</dbReference>
<dbReference type="CDD" id="cd10336">
    <property type="entry name" value="SLC6sbd_Tyt1-Like"/>
    <property type="match status" value="1"/>
</dbReference>
<dbReference type="RefSeq" id="WP_008733107.1">
    <property type="nucleotide sequence ID" value="NZ_CP004387.1"/>
</dbReference>
<protein>
    <recommendedName>
        <fullName evidence="6">Transporter</fullName>
    </recommendedName>
</protein>
<evidence type="ECO:0000256" key="3">
    <source>
        <dbReference type="ARBA" id="ARBA00022692"/>
    </source>
</evidence>
<dbReference type="GO" id="GO:0016020">
    <property type="term" value="C:membrane"/>
    <property type="evidence" value="ECO:0007669"/>
    <property type="project" value="UniProtKB-SubCell"/>
</dbReference>
<dbReference type="InterPro" id="IPR047218">
    <property type="entry name" value="YocR/YhdH-like"/>
</dbReference>